<dbReference type="PANTHER" id="PTHR43441:SF3">
    <property type="entry name" value="ACETYLTRANSFERASE"/>
    <property type="match status" value="1"/>
</dbReference>
<dbReference type="InterPro" id="IPR016181">
    <property type="entry name" value="Acyl_CoA_acyltransferase"/>
</dbReference>
<comment type="caution">
    <text evidence="2">The sequence shown here is derived from an EMBL/GenBank/DDBJ whole genome shotgun (WGS) entry which is preliminary data.</text>
</comment>
<organism evidence="2 3">
    <name type="scientific">Halobacillus kuroshimensis</name>
    <dbReference type="NCBI Taxonomy" id="302481"/>
    <lineage>
        <taxon>Bacteria</taxon>
        <taxon>Bacillati</taxon>
        <taxon>Bacillota</taxon>
        <taxon>Bacilli</taxon>
        <taxon>Bacillales</taxon>
        <taxon>Bacillaceae</taxon>
        <taxon>Halobacillus</taxon>
    </lineage>
</organism>
<dbReference type="SUPFAM" id="SSF55729">
    <property type="entry name" value="Acyl-CoA N-acyltransferases (Nat)"/>
    <property type="match status" value="1"/>
</dbReference>
<dbReference type="InterPro" id="IPR051908">
    <property type="entry name" value="Ribosomal_N-acetyltransferase"/>
</dbReference>
<accession>A0ABS3DTY7</accession>
<dbReference type="EMBL" id="JAEKJY010000001">
    <property type="protein sequence ID" value="MBN8234794.1"/>
    <property type="molecule type" value="Genomic_DNA"/>
</dbReference>
<name>A0ABS3DTY7_9BACI</name>
<protein>
    <submittedName>
        <fullName evidence="2">GNAT family N-acetyltransferase</fullName>
    </submittedName>
</protein>
<dbReference type="PANTHER" id="PTHR43441">
    <property type="entry name" value="RIBOSOMAL-PROTEIN-SERINE ACETYLTRANSFERASE"/>
    <property type="match status" value="1"/>
</dbReference>
<reference evidence="2 3" key="1">
    <citation type="submission" date="2020-12" db="EMBL/GenBank/DDBJ databases">
        <title>Oil enriched cultivation method for isolating marine PHA-producing bacteria.</title>
        <authorList>
            <person name="Zheng W."/>
            <person name="Yu S."/>
            <person name="Huang Y."/>
        </authorList>
    </citation>
    <scope>NUCLEOTIDE SEQUENCE [LARGE SCALE GENOMIC DNA]</scope>
    <source>
        <strain evidence="2 3">SY-2-6</strain>
    </source>
</reference>
<dbReference type="Proteomes" id="UP000663970">
    <property type="component" value="Unassembled WGS sequence"/>
</dbReference>
<evidence type="ECO:0000313" key="2">
    <source>
        <dbReference type="EMBL" id="MBN8234794.1"/>
    </source>
</evidence>
<gene>
    <name evidence="2" type="ORF">JF544_06015</name>
</gene>
<dbReference type="InterPro" id="IPR000182">
    <property type="entry name" value="GNAT_dom"/>
</dbReference>
<feature type="domain" description="N-acetyltransferase" evidence="1">
    <location>
        <begin position="33"/>
        <end position="187"/>
    </location>
</feature>
<keyword evidence="3" id="KW-1185">Reference proteome</keyword>
<dbReference type="Pfam" id="PF13302">
    <property type="entry name" value="Acetyltransf_3"/>
    <property type="match status" value="1"/>
</dbReference>
<dbReference type="RefSeq" id="WP_206932886.1">
    <property type="nucleotide sequence ID" value="NZ_JAEKJY010000001.1"/>
</dbReference>
<dbReference type="Gene3D" id="3.40.630.30">
    <property type="match status" value="1"/>
</dbReference>
<proteinExistence type="predicted"/>
<dbReference type="PROSITE" id="PS51186">
    <property type="entry name" value="GNAT"/>
    <property type="match status" value="1"/>
</dbReference>
<evidence type="ECO:0000313" key="3">
    <source>
        <dbReference type="Proteomes" id="UP000663970"/>
    </source>
</evidence>
<evidence type="ECO:0000259" key="1">
    <source>
        <dbReference type="PROSITE" id="PS51186"/>
    </source>
</evidence>
<sequence>MDPIHIDVPYVLHTKRLCLRRPEAGDGPAINEAVHRSEQELKPWLPFVQEMPSVEDTESNVRQAHADFMERKKLRYLVFRKENGEFVGSTGLHNIDWDIPKFEIGYWIDTKWSGHGYMQEAVREITRLALYDLGGARVEIRCERENEKSRQVPEKLGYHFEGMLCNDDRSVDGKHLTDTCVYAKIKERRQKHV</sequence>